<name>A0AA43RIF5_9ACTN</name>
<dbReference type="EMBL" id="JAUMVS010000153">
    <property type="protein sequence ID" value="MDO4842379.1"/>
    <property type="molecule type" value="Genomic_DNA"/>
</dbReference>
<organism evidence="1 2">
    <name type="scientific">Phoenicibacter congonensis</name>
    <dbReference type="NCBI Taxonomy" id="1944646"/>
    <lineage>
        <taxon>Bacteria</taxon>
        <taxon>Bacillati</taxon>
        <taxon>Actinomycetota</taxon>
        <taxon>Coriobacteriia</taxon>
        <taxon>Eggerthellales</taxon>
        <taxon>Eggerthellaceae</taxon>
        <taxon>Phoenicibacter</taxon>
    </lineage>
</organism>
<evidence type="ECO:0000313" key="1">
    <source>
        <dbReference type="EMBL" id="MDO4842379.1"/>
    </source>
</evidence>
<protein>
    <submittedName>
        <fullName evidence="1">Uncharacterized protein</fullName>
    </submittedName>
</protein>
<evidence type="ECO:0000313" key="2">
    <source>
        <dbReference type="Proteomes" id="UP001168575"/>
    </source>
</evidence>
<dbReference type="AlphaFoldDB" id="A0AA43RIF5"/>
<sequence>ARIVRGGCGASENEAEFRSNARQPLIAVDHRPLFASIVKPKADQAFAVASKGDSAKRRVVMASAIHSEAYFFFDGFFGA</sequence>
<comment type="caution">
    <text evidence="1">The sequence shown here is derived from an EMBL/GenBank/DDBJ whole genome shotgun (WGS) entry which is preliminary data.</text>
</comment>
<proteinExistence type="predicted"/>
<feature type="non-terminal residue" evidence="1">
    <location>
        <position position="1"/>
    </location>
</feature>
<dbReference type="Proteomes" id="UP001168575">
    <property type="component" value="Unassembled WGS sequence"/>
</dbReference>
<gene>
    <name evidence="1" type="ORF">Q3982_06870</name>
</gene>
<keyword evidence="2" id="KW-1185">Reference proteome</keyword>
<reference evidence="1" key="1">
    <citation type="submission" date="2023-07" db="EMBL/GenBank/DDBJ databases">
        <title>Between Cages and Wild: Unraveling the Impact of Captivity on Animal Microbiomes and Antimicrobial Resistance.</title>
        <authorList>
            <person name="Schmartz G.P."/>
            <person name="Rehner J."/>
            <person name="Schuff M.J."/>
            <person name="Becker S.L."/>
            <person name="Kravczyk M."/>
            <person name="Gurevich A."/>
            <person name="Francke R."/>
            <person name="Mueller R."/>
            <person name="Keller V."/>
            <person name="Keller A."/>
        </authorList>
    </citation>
    <scope>NUCLEOTIDE SEQUENCE</scope>
    <source>
        <strain evidence="1">S12M_St_49</strain>
    </source>
</reference>
<accession>A0AA43RIF5</accession>